<keyword evidence="3" id="KW-1185">Reference proteome</keyword>
<sequence length="110" mass="11588">MIVIVNLFLICLVPFVTYIVFSVVEGARNKVLTALGGAAAFVLIVLLLPSANEKATQNASTASSAPYSTVAPREEAPTVGITLRNYKEKGDSVQLECSGSTGNITCKPKK</sequence>
<dbReference type="EMBL" id="CP117454">
    <property type="protein sequence ID" value="WLG82748.1"/>
    <property type="molecule type" value="Genomic_DNA"/>
</dbReference>
<protein>
    <submittedName>
        <fullName evidence="2">Uncharacterized protein</fullName>
    </submittedName>
</protein>
<evidence type="ECO:0000313" key="3">
    <source>
        <dbReference type="Proteomes" id="UP001239418"/>
    </source>
</evidence>
<dbReference type="RefSeq" id="WP_305445857.1">
    <property type="nucleotide sequence ID" value="NZ_CP117454.1"/>
</dbReference>
<accession>A0ABY9ER83</accession>
<keyword evidence="1" id="KW-0812">Transmembrane</keyword>
<reference evidence="2 3" key="1">
    <citation type="submission" date="2023-02" db="EMBL/GenBank/DDBJ databases">
        <title>Evolution of Hrp T3SS in non-pathogenic Pseudomonas fluorescens.</title>
        <authorList>
            <person name="Liao K."/>
            <person name="Wei H."/>
            <person name="Gu Y."/>
        </authorList>
    </citation>
    <scope>NUCLEOTIDE SEQUENCE [LARGE SCALE GENOMIC DNA]</scope>
    <source>
        <strain evidence="2 3">FP1935</strain>
    </source>
</reference>
<feature type="transmembrane region" description="Helical" evidence="1">
    <location>
        <begin position="6"/>
        <end position="24"/>
    </location>
</feature>
<keyword evidence="1" id="KW-1133">Transmembrane helix</keyword>
<dbReference type="Proteomes" id="UP001239418">
    <property type="component" value="Chromosome"/>
</dbReference>
<keyword evidence="1" id="KW-0472">Membrane</keyword>
<proteinExistence type="predicted"/>
<organism evidence="2 3">
    <name type="scientific">Pseudomonas cucumis</name>
    <dbReference type="NCBI Taxonomy" id="2954082"/>
    <lineage>
        <taxon>Bacteria</taxon>
        <taxon>Pseudomonadati</taxon>
        <taxon>Pseudomonadota</taxon>
        <taxon>Gammaproteobacteria</taxon>
        <taxon>Pseudomonadales</taxon>
        <taxon>Pseudomonadaceae</taxon>
        <taxon>Pseudomonas</taxon>
    </lineage>
</organism>
<evidence type="ECO:0000256" key="1">
    <source>
        <dbReference type="SAM" id="Phobius"/>
    </source>
</evidence>
<evidence type="ECO:0000313" key="2">
    <source>
        <dbReference type="EMBL" id="WLG82748.1"/>
    </source>
</evidence>
<gene>
    <name evidence="2" type="ORF">PSH97_16605</name>
</gene>
<name>A0ABY9ER83_9PSED</name>
<feature type="transmembrane region" description="Helical" evidence="1">
    <location>
        <begin position="31"/>
        <end position="51"/>
    </location>
</feature>